<evidence type="ECO:0000313" key="3">
    <source>
        <dbReference type="EMBL" id="MDH7453400.1"/>
    </source>
</evidence>
<feature type="domain" description="HTH cro/C1-type" evidence="2">
    <location>
        <begin position="8"/>
        <end position="61"/>
    </location>
</feature>
<keyword evidence="1" id="KW-0472">Membrane</keyword>
<evidence type="ECO:0000259" key="2">
    <source>
        <dbReference type="PROSITE" id="PS50943"/>
    </source>
</evidence>
<dbReference type="SMART" id="SM00530">
    <property type="entry name" value="HTH_XRE"/>
    <property type="match status" value="1"/>
</dbReference>
<reference evidence="3" key="1">
    <citation type="journal article" date="2007" name="Int. J. Syst. Evol. Microbiol.">
        <title>Luteimonas composti sp. nov., a moderately thermophilic bacterium isolated from food waste.</title>
        <authorList>
            <person name="Young C.C."/>
            <person name="Kampfer P."/>
            <person name="Chen W.M."/>
            <person name="Yen W.S."/>
            <person name="Arun A.B."/>
            <person name="Lai W.A."/>
            <person name="Shen F.T."/>
            <person name="Rekha P.D."/>
            <person name="Lin K.Y."/>
            <person name="Chou J.H."/>
        </authorList>
    </citation>
    <scope>NUCLEOTIDE SEQUENCE</scope>
    <source>
        <strain evidence="3">CC-YY355</strain>
    </source>
</reference>
<evidence type="ECO:0000256" key="1">
    <source>
        <dbReference type="SAM" id="Phobius"/>
    </source>
</evidence>
<gene>
    <name evidence="3" type="ORF">QF205_10015</name>
</gene>
<name>A0ABT6MSU2_9GAMM</name>
<keyword evidence="1" id="KW-1133">Transmembrane helix</keyword>
<protein>
    <submittedName>
        <fullName evidence="3">Helix-turn-helix transcriptional regulator</fullName>
    </submittedName>
</protein>
<reference evidence="3" key="2">
    <citation type="submission" date="2023-04" db="EMBL/GenBank/DDBJ databases">
        <authorList>
            <person name="Sun J.-Q."/>
        </authorList>
    </citation>
    <scope>NUCLEOTIDE SEQUENCE</scope>
    <source>
        <strain evidence="3">CC-YY355</strain>
    </source>
</reference>
<accession>A0ABT6MSU2</accession>
<organism evidence="3 4">
    <name type="scientific">Luteimonas composti</name>
    <dbReference type="NCBI Taxonomy" id="398257"/>
    <lineage>
        <taxon>Bacteria</taxon>
        <taxon>Pseudomonadati</taxon>
        <taxon>Pseudomonadota</taxon>
        <taxon>Gammaproteobacteria</taxon>
        <taxon>Lysobacterales</taxon>
        <taxon>Lysobacteraceae</taxon>
        <taxon>Luteimonas</taxon>
    </lineage>
</organism>
<dbReference type="Gene3D" id="1.10.260.40">
    <property type="entry name" value="lambda repressor-like DNA-binding domains"/>
    <property type="match status" value="1"/>
</dbReference>
<dbReference type="PROSITE" id="PS50943">
    <property type="entry name" value="HTH_CROC1"/>
    <property type="match status" value="1"/>
</dbReference>
<dbReference type="RefSeq" id="WP_280942602.1">
    <property type="nucleotide sequence ID" value="NZ_JARYGX010000019.1"/>
</dbReference>
<dbReference type="InterPro" id="IPR001387">
    <property type="entry name" value="Cro/C1-type_HTH"/>
</dbReference>
<dbReference type="Pfam" id="PF01381">
    <property type="entry name" value="HTH_3"/>
    <property type="match status" value="1"/>
</dbReference>
<keyword evidence="1" id="KW-0812">Transmembrane</keyword>
<dbReference type="SUPFAM" id="SSF47413">
    <property type="entry name" value="lambda repressor-like DNA-binding domains"/>
    <property type="match status" value="1"/>
</dbReference>
<comment type="caution">
    <text evidence="3">The sequence shown here is derived from an EMBL/GenBank/DDBJ whole genome shotgun (WGS) entry which is preliminary data.</text>
</comment>
<proteinExistence type="predicted"/>
<dbReference type="Proteomes" id="UP001160550">
    <property type="component" value="Unassembled WGS sequence"/>
</dbReference>
<sequence>MKIDPARIRALRAARAWSQEQLAEVAGLSVRTVQRAETGGTASAETRMALASALEVAPAALCEASASPPAAPCEFPASPPSGDTGAPPPWARTALERYGLLLVGLAIVFLLAFGVAYQVGRDLAHREARAECEAEGRGDCR</sequence>
<dbReference type="CDD" id="cd00093">
    <property type="entry name" value="HTH_XRE"/>
    <property type="match status" value="1"/>
</dbReference>
<dbReference type="InterPro" id="IPR010982">
    <property type="entry name" value="Lambda_DNA-bd_dom_sf"/>
</dbReference>
<keyword evidence="4" id="KW-1185">Reference proteome</keyword>
<dbReference type="EMBL" id="JARYGX010000019">
    <property type="protein sequence ID" value="MDH7453400.1"/>
    <property type="molecule type" value="Genomic_DNA"/>
</dbReference>
<evidence type="ECO:0000313" key="4">
    <source>
        <dbReference type="Proteomes" id="UP001160550"/>
    </source>
</evidence>
<feature type="transmembrane region" description="Helical" evidence="1">
    <location>
        <begin position="98"/>
        <end position="119"/>
    </location>
</feature>